<feature type="domain" description="Threonine synthase N-terminal" evidence="7">
    <location>
        <begin position="3"/>
        <end position="79"/>
    </location>
</feature>
<name>A0A3D8P2F2_9THEO</name>
<feature type="domain" description="Tryptophan synthase beta chain-like PALP" evidence="6">
    <location>
        <begin position="105"/>
        <end position="355"/>
    </location>
</feature>
<reference evidence="8 9" key="1">
    <citation type="submission" date="2018-08" db="EMBL/GenBank/DDBJ databases">
        <title>Form III RuBisCO-mediated autotrophy in Thermodesulfobium bacteria.</title>
        <authorList>
            <person name="Toshchakov S.V."/>
            <person name="Kublanov I.V."/>
            <person name="Frolov E."/>
            <person name="Bonch-Osmolovskaya E.A."/>
            <person name="Tourova T.P."/>
            <person name="Chernych N.A."/>
            <person name="Lebedinsky A.V."/>
        </authorList>
    </citation>
    <scope>NUCLEOTIDE SEQUENCE [LARGE SCALE GENOMIC DNA]</scope>
    <source>
        <strain evidence="8 9">SR</strain>
    </source>
</reference>
<dbReference type="Gene3D" id="3.40.50.1100">
    <property type="match status" value="2"/>
</dbReference>
<keyword evidence="8" id="KW-0456">Lyase</keyword>
<dbReference type="CDD" id="cd01560">
    <property type="entry name" value="Thr-synth_2"/>
    <property type="match status" value="1"/>
</dbReference>
<dbReference type="GO" id="GO:0005737">
    <property type="term" value="C:cytoplasm"/>
    <property type="evidence" value="ECO:0007669"/>
    <property type="project" value="TreeGrafter"/>
</dbReference>
<dbReference type="InterPro" id="IPR036052">
    <property type="entry name" value="TrpB-like_PALP_sf"/>
</dbReference>
<keyword evidence="9" id="KW-1185">Reference proteome</keyword>
<dbReference type="InterPro" id="IPR037158">
    <property type="entry name" value="Thr_synth_N_sf"/>
</dbReference>
<dbReference type="InterPro" id="IPR029144">
    <property type="entry name" value="Thr_synth_N"/>
</dbReference>
<evidence type="ECO:0000259" key="6">
    <source>
        <dbReference type="Pfam" id="PF00291"/>
    </source>
</evidence>
<dbReference type="Gene3D" id="3.90.1380.10">
    <property type="entry name" value="Threonine synthase, N-terminal domain"/>
    <property type="match status" value="1"/>
</dbReference>
<dbReference type="SUPFAM" id="SSF53686">
    <property type="entry name" value="Tryptophan synthase beta subunit-like PLP-dependent enzymes"/>
    <property type="match status" value="1"/>
</dbReference>
<dbReference type="OrthoDB" id="9763107at2"/>
<dbReference type="EMBL" id="QSLN01000010">
    <property type="protein sequence ID" value="RDV82442.1"/>
    <property type="molecule type" value="Genomic_DNA"/>
</dbReference>
<dbReference type="GO" id="GO:0004795">
    <property type="term" value="F:threonine synthase activity"/>
    <property type="evidence" value="ECO:0007669"/>
    <property type="project" value="UniProtKB-UniRule"/>
</dbReference>
<evidence type="ECO:0000256" key="2">
    <source>
        <dbReference type="ARBA" id="ARBA00005517"/>
    </source>
</evidence>
<protein>
    <recommendedName>
        <fullName evidence="4">Threonine synthase</fullName>
        <ecNumber evidence="4">4.2.3.1</ecNumber>
    </recommendedName>
</protein>
<dbReference type="GO" id="GO:0009088">
    <property type="term" value="P:threonine biosynthetic process"/>
    <property type="evidence" value="ECO:0007669"/>
    <property type="project" value="UniProtKB-UniRule"/>
</dbReference>
<dbReference type="AlphaFoldDB" id="A0A3D8P2F2"/>
<organism evidence="8 9">
    <name type="scientific">Ammonifex thiophilus</name>
    <dbReference type="NCBI Taxonomy" id="444093"/>
    <lineage>
        <taxon>Bacteria</taxon>
        <taxon>Bacillati</taxon>
        <taxon>Bacillota</taxon>
        <taxon>Clostridia</taxon>
        <taxon>Thermoanaerobacterales</taxon>
        <taxon>Thermoanaerobacteraceae</taxon>
        <taxon>Ammonifex</taxon>
    </lineage>
</organism>
<sequence>MLYESTRGQAPPVKAAQTILQGLAPDGGLYVPEFFPRLRLSSIEELSRRSYPEQAVRLISLFLTDFSPAEVSSAVLAAYNLLKFDTEEIVPLKVLAPDTAVLELWHGPTHAFKDLALTLLPHLMTRAAQKLGLEKEIVILVATSGDTGKAALESFRDVPQTKIIVFFPSEGVSEIQKRQMITQEGENTFVVAVEGNFDDAQSGVKQLFGDPELRRKMESAGMTFSSANSINWGRLLPQIVYYFSAYARLLRDKLIRHGEEINFVVPTGNFGNILAGFLAREMGLPVKRLILAANANNVLTDFINTGVYDRRRPFHRTISPSMDILISSNLERLLYLATDRNAEKVRQWMTSLARTGVYQVDQATHERIKQVFWSSWASDDETLAAIRDAYTRYGYLLDPHTGVAWHVFNRYREETGDSTRTVILSTASPFKFARDVIRALAPERLAGKEEFSLLNLLAELTGWPIPRGLQGLESKPIRHTRKVTREKMRDVVEEILGLTP</sequence>
<dbReference type="InterPro" id="IPR004450">
    <property type="entry name" value="Thr_synthase-like"/>
</dbReference>
<comment type="cofactor">
    <cofactor evidence="1 5">
        <name>pyridoxal 5'-phosphate</name>
        <dbReference type="ChEBI" id="CHEBI:597326"/>
    </cofactor>
</comment>
<dbReference type="PANTHER" id="PTHR43515:SF1">
    <property type="entry name" value="THREONINE SYNTHASE-LIKE 1"/>
    <property type="match status" value="1"/>
</dbReference>
<evidence type="ECO:0000313" key="8">
    <source>
        <dbReference type="EMBL" id="RDV82442.1"/>
    </source>
</evidence>
<gene>
    <name evidence="8" type="ORF">DXX99_07520</name>
</gene>
<comment type="caution">
    <text evidence="8">The sequence shown here is derived from an EMBL/GenBank/DDBJ whole genome shotgun (WGS) entry which is preliminary data.</text>
</comment>
<comment type="similarity">
    <text evidence="2">Belongs to the threonine synthase family.</text>
</comment>
<feature type="modified residue" description="N6-(pyridoxal phosphate)lysine" evidence="5">
    <location>
        <position position="113"/>
    </location>
</feature>
<proteinExistence type="inferred from homology"/>
<dbReference type="NCBIfam" id="TIGR00260">
    <property type="entry name" value="thrC"/>
    <property type="match status" value="1"/>
</dbReference>
<evidence type="ECO:0000256" key="4">
    <source>
        <dbReference type="NCBIfam" id="TIGR00260"/>
    </source>
</evidence>
<dbReference type="Pfam" id="PF00291">
    <property type="entry name" value="PALP"/>
    <property type="match status" value="1"/>
</dbReference>
<keyword evidence="3 5" id="KW-0663">Pyridoxal phosphate</keyword>
<dbReference type="Proteomes" id="UP000256329">
    <property type="component" value="Unassembled WGS sequence"/>
</dbReference>
<dbReference type="RefSeq" id="WP_115792885.1">
    <property type="nucleotide sequence ID" value="NZ_QSLN01000010.1"/>
</dbReference>
<evidence type="ECO:0000256" key="3">
    <source>
        <dbReference type="ARBA" id="ARBA00022898"/>
    </source>
</evidence>
<dbReference type="PANTHER" id="PTHR43515">
    <property type="entry name" value="THREONINE SYNTHASE-LIKE 1"/>
    <property type="match status" value="1"/>
</dbReference>
<dbReference type="EC" id="4.2.3.1" evidence="4"/>
<evidence type="ECO:0000259" key="7">
    <source>
        <dbReference type="Pfam" id="PF14821"/>
    </source>
</evidence>
<dbReference type="InterPro" id="IPR001926">
    <property type="entry name" value="TrpB-like_PALP"/>
</dbReference>
<dbReference type="Pfam" id="PF14821">
    <property type="entry name" value="Thr_synth_N"/>
    <property type="match status" value="1"/>
</dbReference>
<dbReference type="Pfam" id="PF24857">
    <property type="entry name" value="THR4_C"/>
    <property type="match status" value="1"/>
</dbReference>
<evidence type="ECO:0000313" key="9">
    <source>
        <dbReference type="Proteomes" id="UP000256329"/>
    </source>
</evidence>
<accession>A0A3D8P2F2</accession>
<evidence type="ECO:0000256" key="5">
    <source>
        <dbReference type="PIRSR" id="PIRSR604450-51"/>
    </source>
</evidence>
<evidence type="ECO:0000256" key="1">
    <source>
        <dbReference type="ARBA" id="ARBA00001933"/>
    </source>
</evidence>